<evidence type="ECO:0000256" key="11">
    <source>
        <dbReference type="ARBA" id="ARBA00023033"/>
    </source>
</evidence>
<dbReference type="AlphaFoldDB" id="A0A2A2L9M0"/>
<evidence type="ECO:0000256" key="8">
    <source>
        <dbReference type="ARBA" id="ARBA00022848"/>
    </source>
</evidence>
<evidence type="ECO:0000256" key="1">
    <source>
        <dbReference type="ARBA" id="ARBA00001971"/>
    </source>
</evidence>
<evidence type="ECO:0008006" key="18">
    <source>
        <dbReference type="Google" id="ProtNLM"/>
    </source>
</evidence>
<comment type="caution">
    <text evidence="16">The sequence shown here is derived from an EMBL/GenBank/DDBJ whole genome shotgun (WGS) entry which is preliminary data.</text>
</comment>
<protein>
    <recommendedName>
        <fullName evidence="18">Cytochrome P450</fullName>
    </recommendedName>
</protein>
<dbReference type="GO" id="GO:0005506">
    <property type="term" value="F:iron ion binding"/>
    <property type="evidence" value="ECO:0007669"/>
    <property type="project" value="InterPro"/>
</dbReference>
<dbReference type="InterPro" id="IPR050182">
    <property type="entry name" value="Cytochrome_P450_fam2"/>
</dbReference>
<dbReference type="InterPro" id="IPR001128">
    <property type="entry name" value="Cyt_P450"/>
</dbReference>
<evidence type="ECO:0000256" key="12">
    <source>
        <dbReference type="ARBA" id="ARBA00023136"/>
    </source>
</evidence>
<dbReference type="PRINTS" id="PR00463">
    <property type="entry name" value="EP450I"/>
</dbReference>
<dbReference type="GO" id="GO:0006082">
    <property type="term" value="P:organic acid metabolic process"/>
    <property type="evidence" value="ECO:0007669"/>
    <property type="project" value="TreeGrafter"/>
</dbReference>
<dbReference type="GO" id="GO:0008395">
    <property type="term" value="F:steroid hydroxylase activity"/>
    <property type="evidence" value="ECO:0007669"/>
    <property type="project" value="TreeGrafter"/>
</dbReference>
<keyword evidence="12 15" id="KW-0472">Membrane</keyword>
<keyword evidence="11 14" id="KW-0503">Monooxygenase</keyword>
<dbReference type="PRINTS" id="PR00385">
    <property type="entry name" value="P450"/>
</dbReference>
<dbReference type="GO" id="GO:0016712">
    <property type="term" value="F:oxidoreductase activity, acting on paired donors, with incorporation or reduction of molecular oxygen, reduced flavin or flavoprotein as one donor, and incorporation of one atom of oxygen"/>
    <property type="evidence" value="ECO:0007669"/>
    <property type="project" value="TreeGrafter"/>
</dbReference>
<keyword evidence="7" id="KW-0256">Endoplasmic reticulum</keyword>
<keyword evidence="9 14" id="KW-0560">Oxidoreductase</keyword>
<dbReference type="GO" id="GO:0006805">
    <property type="term" value="P:xenobiotic metabolic process"/>
    <property type="evidence" value="ECO:0007669"/>
    <property type="project" value="TreeGrafter"/>
</dbReference>
<keyword evidence="6 13" id="KW-0479">Metal-binding</keyword>
<feature type="binding site" description="axial binding residue" evidence="13">
    <location>
        <position position="489"/>
    </location>
    <ligand>
        <name>heme</name>
        <dbReference type="ChEBI" id="CHEBI:30413"/>
    </ligand>
    <ligandPart>
        <name>Fe</name>
        <dbReference type="ChEBI" id="CHEBI:18248"/>
    </ligandPart>
</feature>
<dbReference type="GO" id="GO:0005789">
    <property type="term" value="C:endoplasmic reticulum membrane"/>
    <property type="evidence" value="ECO:0007669"/>
    <property type="project" value="UniProtKB-SubCell"/>
</dbReference>
<evidence type="ECO:0000313" key="16">
    <source>
        <dbReference type="EMBL" id="PAV82755.1"/>
    </source>
</evidence>
<dbReference type="PROSITE" id="PS00086">
    <property type="entry name" value="CYTOCHROME_P450"/>
    <property type="match status" value="1"/>
</dbReference>
<evidence type="ECO:0000256" key="2">
    <source>
        <dbReference type="ARBA" id="ARBA00004174"/>
    </source>
</evidence>
<evidence type="ECO:0000313" key="17">
    <source>
        <dbReference type="Proteomes" id="UP000218231"/>
    </source>
</evidence>
<organism evidence="16 17">
    <name type="scientific">Diploscapter pachys</name>
    <dbReference type="NCBI Taxonomy" id="2018661"/>
    <lineage>
        <taxon>Eukaryota</taxon>
        <taxon>Metazoa</taxon>
        <taxon>Ecdysozoa</taxon>
        <taxon>Nematoda</taxon>
        <taxon>Chromadorea</taxon>
        <taxon>Rhabditida</taxon>
        <taxon>Rhabditina</taxon>
        <taxon>Rhabditomorpha</taxon>
        <taxon>Rhabditoidea</taxon>
        <taxon>Rhabditidae</taxon>
        <taxon>Diploscapter</taxon>
    </lineage>
</organism>
<dbReference type="Gene3D" id="1.10.630.10">
    <property type="entry name" value="Cytochrome P450"/>
    <property type="match status" value="1"/>
</dbReference>
<reference evidence="16 17" key="1">
    <citation type="journal article" date="2017" name="Curr. Biol.">
        <title>Genome architecture and evolution of a unichromosomal asexual nematode.</title>
        <authorList>
            <person name="Fradin H."/>
            <person name="Zegar C."/>
            <person name="Gutwein M."/>
            <person name="Lucas J."/>
            <person name="Kovtun M."/>
            <person name="Corcoran D."/>
            <person name="Baugh L.R."/>
            <person name="Kiontke K."/>
            <person name="Gunsalus K."/>
            <person name="Fitch D.H."/>
            <person name="Piano F."/>
        </authorList>
    </citation>
    <scope>NUCLEOTIDE SEQUENCE [LARGE SCALE GENOMIC DNA]</scope>
    <source>
        <strain evidence="16">PF1309</strain>
    </source>
</reference>
<evidence type="ECO:0000256" key="4">
    <source>
        <dbReference type="ARBA" id="ARBA00010617"/>
    </source>
</evidence>
<evidence type="ECO:0000256" key="7">
    <source>
        <dbReference type="ARBA" id="ARBA00022824"/>
    </source>
</evidence>
<dbReference type="SUPFAM" id="SSF48264">
    <property type="entry name" value="Cytochrome P450"/>
    <property type="match status" value="1"/>
</dbReference>
<proteinExistence type="inferred from homology"/>
<dbReference type="GO" id="GO:0020037">
    <property type="term" value="F:heme binding"/>
    <property type="evidence" value="ECO:0007669"/>
    <property type="project" value="InterPro"/>
</dbReference>
<evidence type="ECO:0000256" key="10">
    <source>
        <dbReference type="ARBA" id="ARBA00023004"/>
    </source>
</evidence>
<evidence type="ECO:0000256" key="9">
    <source>
        <dbReference type="ARBA" id="ARBA00023002"/>
    </source>
</evidence>
<feature type="transmembrane region" description="Helical" evidence="15">
    <location>
        <begin position="31"/>
        <end position="50"/>
    </location>
</feature>
<keyword evidence="17" id="KW-1185">Reference proteome</keyword>
<keyword evidence="15" id="KW-0812">Transmembrane</keyword>
<evidence type="ECO:0000256" key="15">
    <source>
        <dbReference type="SAM" id="Phobius"/>
    </source>
</evidence>
<dbReference type="InterPro" id="IPR002401">
    <property type="entry name" value="Cyt_P450_E_grp-I"/>
</dbReference>
<evidence type="ECO:0000256" key="14">
    <source>
        <dbReference type="RuleBase" id="RU000461"/>
    </source>
</evidence>
<dbReference type="PANTHER" id="PTHR24300">
    <property type="entry name" value="CYTOCHROME P450 508A4-RELATED"/>
    <property type="match status" value="1"/>
</dbReference>
<dbReference type="InterPro" id="IPR036396">
    <property type="entry name" value="Cyt_P450_sf"/>
</dbReference>
<dbReference type="OrthoDB" id="1055148at2759"/>
<dbReference type="FunFam" id="1.10.630.10:FF:000238">
    <property type="entry name" value="Cytochrome P450 2A6"/>
    <property type="match status" value="1"/>
</dbReference>
<accession>A0A2A2L9M0</accession>
<sequence length="551" mass="61253">MNSNNKTALRCPFSVPLAADKQLSAQPRTRFSIPLALTIFASILLVSMSIFLSNPLYSILSLLIFITALFVHSYLKHRSFPPGPFHLPIIGNGHLFFNCPNPTQVVLNLRQKYGPVFTLALPHPTIILAHGDALKKMGELEALEGRPGGFVWSYFTRNKATGSGIILAEGPEHRALKHLAGQMTRGFNGTPNVLVARVEEYVDILIGSLQELVNKSSPSNPDKAIVSTVSSIIDSFVFGDLDSCTASWKDNLDAILKNVAAPQTQLINSYPLLRFCPVLNRTFTKFVKAGNAINTELGSRVAARRQMSTVSEHDDQLPEDFIQAALKQNKSYSDTTLITSTGDLWTGGLSTTVTLLRWALIYLVHHPNVQTRLREEVLEAFGQSMPNYKEKEKTPYFLATIRELLRLVNVLPYGIPHRASKDVTMVVEGKTYFIPKGATVFPIYGVTNFDPNVFPEPYSFNPDRFLNTFHSDFSNPQNFFPFGAGRRRCAGSSLAYIELYVLLGRIMQFFEIHPEDGKLPSLRRSPGMTNEPLPFKVVLKNVPGPGTQEPV</sequence>
<keyword evidence="15" id="KW-1133">Transmembrane helix</keyword>
<dbReference type="EMBL" id="LIAE01007028">
    <property type="protein sequence ID" value="PAV82755.1"/>
    <property type="molecule type" value="Genomic_DNA"/>
</dbReference>
<name>A0A2A2L9M0_9BILA</name>
<keyword evidence="10 13" id="KW-0408">Iron</keyword>
<gene>
    <name evidence="16" type="ORF">WR25_24709</name>
</gene>
<dbReference type="Pfam" id="PF00067">
    <property type="entry name" value="p450"/>
    <property type="match status" value="1"/>
</dbReference>
<comment type="similarity">
    <text evidence="4 14">Belongs to the cytochrome P450 family.</text>
</comment>
<evidence type="ECO:0000256" key="6">
    <source>
        <dbReference type="ARBA" id="ARBA00022723"/>
    </source>
</evidence>
<dbReference type="STRING" id="2018661.A0A2A2L9M0"/>
<keyword evidence="5 13" id="KW-0349">Heme</keyword>
<keyword evidence="8" id="KW-0492">Microsome</keyword>
<evidence type="ECO:0000256" key="5">
    <source>
        <dbReference type="ARBA" id="ARBA00022617"/>
    </source>
</evidence>
<comment type="cofactor">
    <cofactor evidence="1 13">
        <name>heme</name>
        <dbReference type="ChEBI" id="CHEBI:30413"/>
    </cofactor>
</comment>
<comment type="subcellular location">
    <subcellularLocation>
        <location evidence="3">Endoplasmic reticulum membrane</location>
        <topology evidence="3">Peripheral membrane protein</topology>
    </subcellularLocation>
    <subcellularLocation>
        <location evidence="2">Microsome membrane</location>
        <topology evidence="2">Peripheral membrane protein</topology>
    </subcellularLocation>
</comment>
<dbReference type="Proteomes" id="UP000218231">
    <property type="component" value="Unassembled WGS sequence"/>
</dbReference>
<dbReference type="PANTHER" id="PTHR24300:SF403">
    <property type="entry name" value="CYTOCHROME P450 306A1"/>
    <property type="match status" value="1"/>
</dbReference>
<dbReference type="InterPro" id="IPR017972">
    <property type="entry name" value="Cyt_P450_CS"/>
</dbReference>
<evidence type="ECO:0000256" key="3">
    <source>
        <dbReference type="ARBA" id="ARBA00004406"/>
    </source>
</evidence>
<evidence type="ECO:0000256" key="13">
    <source>
        <dbReference type="PIRSR" id="PIRSR602401-1"/>
    </source>
</evidence>